<gene>
    <name evidence="1" type="ORF">IAA21_05210</name>
</gene>
<comment type="caution">
    <text evidence="1">The sequence shown here is derived from an EMBL/GenBank/DDBJ whole genome shotgun (WGS) entry which is preliminary data.</text>
</comment>
<organism evidence="1 2">
    <name type="scientific">Candidatus Blautia faecigallinarum</name>
    <dbReference type="NCBI Taxonomy" id="2838488"/>
    <lineage>
        <taxon>Bacteria</taxon>
        <taxon>Bacillati</taxon>
        <taxon>Bacillota</taxon>
        <taxon>Clostridia</taxon>
        <taxon>Lachnospirales</taxon>
        <taxon>Lachnospiraceae</taxon>
        <taxon>Blautia</taxon>
    </lineage>
</organism>
<name>A0A9D2DS76_9FIRM</name>
<reference evidence="1" key="1">
    <citation type="journal article" date="2021" name="PeerJ">
        <title>Extensive microbial diversity within the chicken gut microbiome revealed by metagenomics and culture.</title>
        <authorList>
            <person name="Gilroy R."/>
            <person name="Ravi A."/>
            <person name="Getino M."/>
            <person name="Pursley I."/>
            <person name="Horton D.L."/>
            <person name="Alikhan N.F."/>
            <person name="Baker D."/>
            <person name="Gharbi K."/>
            <person name="Hall N."/>
            <person name="Watson M."/>
            <person name="Adriaenssens E.M."/>
            <person name="Foster-Nyarko E."/>
            <person name="Jarju S."/>
            <person name="Secka A."/>
            <person name="Antonio M."/>
            <person name="Oren A."/>
            <person name="Chaudhuri R.R."/>
            <person name="La Ragione R."/>
            <person name="Hildebrand F."/>
            <person name="Pallen M.J."/>
        </authorList>
    </citation>
    <scope>NUCLEOTIDE SEQUENCE</scope>
    <source>
        <strain evidence="1">14324</strain>
    </source>
</reference>
<evidence type="ECO:0000313" key="1">
    <source>
        <dbReference type="EMBL" id="HIZ22181.1"/>
    </source>
</evidence>
<sequence>MKADYPNLELLEYIAQSVMRSDEVFQKTMEEKRKKDKFLRPEWEAVVFPQIWGSTNTGFDVTEDGDPVMGGCAMTKAYTTVMHELVTETYLVFFDGRPCYKVDNPTEAFYEDLKTGNLASLSEAKEKY</sequence>
<protein>
    <submittedName>
        <fullName evidence="1">Uncharacterized protein</fullName>
    </submittedName>
</protein>
<dbReference type="AlphaFoldDB" id="A0A9D2DS76"/>
<reference evidence="1" key="2">
    <citation type="submission" date="2021-04" db="EMBL/GenBank/DDBJ databases">
        <authorList>
            <person name="Gilroy R."/>
        </authorList>
    </citation>
    <scope>NUCLEOTIDE SEQUENCE</scope>
    <source>
        <strain evidence="1">14324</strain>
    </source>
</reference>
<accession>A0A9D2DS76</accession>
<evidence type="ECO:0000313" key="2">
    <source>
        <dbReference type="Proteomes" id="UP000824041"/>
    </source>
</evidence>
<dbReference type="Proteomes" id="UP000824041">
    <property type="component" value="Unassembled WGS sequence"/>
</dbReference>
<dbReference type="EMBL" id="DXBU01000071">
    <property type="protein sequence ID" value="HIZ22181.1"/>
    <property type="molecule type" value="Genomic_DNA"/>
</dbReference>
<proteinExistence type="predicted"/>